<feature type="domain" description="CXXC-type" evidence="12">
    <location>
        <begin position="1040"/>
        <end position="1087"/>
    </location>
</feature>
<dbReference type="Gene3D" id="3.30.160.60">
    <property type="entry name" value="Classic Zinc Finger"/>
    <property type="match status" value="1"/>
</dbReference>
<comment type="subcellular location">
    <subcellularLocation>
        <location evidence="1 9">Nucleus</location>
    </subcellularLocation>
</comment>
<dbReference type="InterPro" id="IPR038718">
    <property type="entry name" value="SNF2-like_sf"/>
</dbReference>
<dbReference type="InterPro" id="IPR000330">
    <property type="entry name" value="SNF2_N"/>
</dbReference>
<dbReference type="eggNOG" id="KOG1633">
    <property type="taxonomic scope" value="Eukaryota"/>
</dbReference>
<dbReference type="eggNOG" id="KOG0388">
    <property type="taxonomic scope" value="Eukaryota"/>
</dbReference>
<keyword evidence="3" id="KW-0547">Nucleotide-binding</keyword>
<dbReference type="GO" id="GO:0031011">
    <property type="term" value="C:Ino80 complex"/>
    <property type="evidence" value="ECO:0007669"/>
    <property type="project" value="UniProtKB-UniRule"/>
</dbReference>
<comment type="function">
    <text evidence="9">ATPase component of the INO80 complex which remodels chromatin by shifting nucleosomes and is involved in DNA repair.</text>
</comment>
<feature type="region of interest" description="Disordered" evidence="10">
    <location>
        <begin position="1417"/>
        <end position="1468"/>
    </location>
</feature>
<organism evidence="13">
    <name type="scientific">Aphanomyces invadans</name>
    <dbReference type="NCBI Taxonomy" id="157072"/>
    <lineage>
        <taxon>Eukaryota</taxon>
        <taxon>Sar</taxon>
        <taxon>Stramenopiles</taxon>
        <taxon>Oomycota</taxon>
        <taxon>Saprolegniomycetes</taxon>
        <taxon>Saprolegniales</taxon>
        <taxon>Verrucalvaceae</taxon>
        <taxon>Aphanomyces</taxon>
    </lineage>
</organism>
<dbReference type="SUPFAM" id="SSF57667">
    <property type="entry name" value="beta-beta-alpha zinc fingers"/>
    <property type="match status" value="1"/>
</dbReference>
<evidence type="ECO:0000256" key="4">
    <source>
        <dbReference type="ARBA" id="ARBA00022771"/>
    </source>
</evidence>
<dbReference type="GO" id="GO:0008270">
    <property type="term" value="F:zinc ion binding"/>
    <property type="evidence" value="ECO:0007669"/>
    <property type="project" value="UniProtKB-KW"/>
</dbReference>
<comment type="catalytic activity">
    <reaction evidence="9">
        <text>ATP + H2O = ADP + phosphate + H(+)</text>
        <dbReference type="Rhea" id="RHEA:13065"/>
        <dbReference type="ChEBI" id="CHEBI:15377"/>
        <dbReference type="ChEBI" id="CHEBI:15378"/>
        <dbReference type="ChEBI" id="CHEBI:30616"/>
        <dbReference type="ChEBI" id="CHEBI:43474"/>
        <dbReference type="ChEBI" id="CHEBI:456216"/>
    </reaction>
</comment>
<dbReference type="GeneID" id="20089328"/>
<dbReference type="PROSITE" id="PS51058">
    <property type="entry name" value="ZF_CXXC"/>
    <property type="match status" value="2"/>
</dbReference>
<evidence type="ECO:0000256" key="10">
    <source>
        <dbReference type="SAM" id="MobiDB-lite"/>
    </source>
</evidence>
<evidence type="ECO:0000256" key="2">
    <source>
        <dbReference type="ARBA" id="ARBA00022723"/>
    </source>
</evidence>
<dbReference type="GO" id="GO:0042393">
    <property type="term" value="F:histone binding"/>
    <property type="evidence" value="ECO:0007669"/>
    <property type="project" value="TreeGrafter"/>
</dbReference>
<dbReference type="SMART" id="SM00355">
    <property type="entry name" value="ZnF_C2H2"/>
    <property type="match status" value="3"/>
</dbReference>
<dbReference type="PROSITE" id="PS00028">
    <property type="entry name" value="ZINC_FINGER_C2H2_1"/>
    <property type="match status" value="2"/>
</dbReference>
<dbReference type="PANTHER" id="PTHR45685">
    <property type="entry name" value="HELICASE SRCAP-RELATED"/>
    <property type="match status" value="1"/>
</dbReference>
<comment type="similarity">
    <text evidence="9">Belongs to the SNF2/RAD54 helicase family.</text>
</comment>
<keyword evidence="5" id="KW-0862">Zinc</keyword>
<dbReference type="InterPro" id="IPR002857">
    <property type="entry name" value="Znf_CXXC"/>
</dbReference>
<keyword evidence="9" id="KW-0234">DNA repair</keyword>
<dbReference type="InterPro" id="IPR027417">
    <property type="entry name" value="P-loop_NTPase"/>
</dbReference>
<dbReference type="EMBL" id="KI913988">
    <property type="protein sequence ID" value="ETV93942.1"/>
    <property type="molecule type" value="Genomic_DNA"/>
</dbReference>
<sequence>MDLKRRLLRVDHLPMMALQLTEIESLEIRTPRVEFDPHAVDDVDAEAVLPVGPSQTEPGMDEVARKKQCGKIELEACLVGTELHGRLPDQGALLGDVYDEIPDESDEVVYDALEKAYNAAFSNSTMDRVERDRKFHEQVTKVHVHHRSRPFQKRQCSAESFNAWKERLLEGRKEAFFAVLKTKAWDDLNDYREYFIQQHQRKLNALRNRKLEQGVNAAAIWRDDIVRGTCAVHVAATNMDEHCSRRKAQLRELVTRCRDLQLKRQTRLKSKDAFGDKKLSSSSATHVSATDAHHVKDADETAALSRQTKKNGAAGNPIMIARPRDVLSDNAKLIQYLMEEGDTFVDLLLGNRLPVASHGRTGAVANLSQIVGLAETSSSKLYQDHIDALAEFDADWNLRHRRKPRRKSPYFSHGSTLSSPIAVEISNPFQESSSSKWTWLENEASMEDHPDKSGIVQAILQGPAVTPDTHRRMKGLYKQGVNGVLIPTVSNAISAYHQVTALLADVAFVEGKWGPHLIVTPHFHDWEGAISSLCPSLRVLPYWGNAEDRRTLRQQWTRRHDRHEDAFHVVLTTYRALFEDAAHFQHMLWQVVTFDAACTAAAALDGGYSQWAGLALGLRCRQRWFMLETDADIDLRLLLHFVGPALFDSKQKAMAWGTAALDDVAVQSLRSIVQRVCVGFHGASEASALDQATNHTLALSAEERAELVALDATPVMEYVLANPDDTMVGPSEMDLLEKYQRLNHRAKIVVDTKRLMLRTPTTPLFENPIALSLPKPTVVDPKLIACKHCAKTFMTSSGLLKHTKSDHAPAGTWTCRKCGVDCGTMALRNAHERQEHDESITPSNKPTELTAAQSTMNNNSGASHHSHTSGSTCTSGGVPAHSSSASSAPPKPTRRSTGGGGNKKRVTRCGKCPGCLSGDCMECGHCQDMKKYGGPGLRKQSCKNRKCTNPQVLGSVGGDDDETKPTDEFLDASSDSSGGDTSESEVDDDTSRHVVPAPDSDDEVDSMDSDDAADDDNAPIKSSKGGRSKASRAAAAAAASSRTRVMRCGVCVGCLAGDCLKCRHCQDMKKYGGPGLRKQSCKSRKCVTPKVVMLNQGQDDENSDMILYDEQQHTPKSSAGGSATPSSFSALVSSTSATPGASSTSSSVGKMAVTTPLWERETMAEAASVLAPLLHMQSQLNRFLKITCLRCNAKFLNQSIKSLHDVVVHQHTVAVPRWQRAFVRDRLGTIEFQYSLIATDPRRKKPLDFEPVGYAKLVGPGMSFYMLRPQAVLGRVGSEWKERYRTMGLDLHRGLSGGDVDCHLGDDLMISAQHVKIRWDVRWQRYVIECLSVLTPLSVNGHEVSFGMAPQPLASQSLIQVGAFYFYFLLPVASTLHLRPTTTAMDLTQTFRHRQGLPRQEVYAWLAHKRAALRLQKRQQGSEDGCGSHGTPVKRKCQDGIDNAPMKRQKETADVMDVHRPVDRSSVA</sequence>
<dbReference type="GO" id="GO:0016887">
    <property type="term" value="F:ATP hydrolysis activity"/>
    <property type="evidence" value="ECO:0007669"/>
    <property type="project" value="TreeGrafter"/>
</dbReference>
<dbReference type="eggNOG" id="KOG1084">
    <property type="taxonomic scope" value="Eukaryota"/>
</dbReference>
<evidence type="ECO:0000256" key="8">
    <source>
        <dbReference type="PROSITE-ProRule" id="PRU00042"/>
    </source>
</evidence>
<gene>
    <name evidence="13" type="ORF">H310_12278</name>
</gene>
<comment type="domain">
    <text evidence="9">The DBINO region is involved in binding to DNA.</text>
</comment>
<proteinExistence type="inferred from homology"/>
<keyword evidence="7 9" id="KW-0238">DNA-binding</keyword>
<dbReference type="SUPFAM" id="SSF52540">
    <property type="entry name" value="P-loop containing nucleoside triphosphate hydrolases"/>
    <property type="match status" value="1"/>
</dbReference>
<accession>A0A024TKV2</accession>
<dbReference type="GO" id="GO:0003677">
    <property type="term" value="F:DNA binding"/>
    <property type="evidence" value="ECO:0007669"/>
    <property type="project" value="UniProtKB-UniRule"/>
</dbReference>
<dbReference type="EC" id="3.6.4.-" evidence="9"/>
<dbReference type="VEuPathDB" id="FungiDB:H310_12278"/>
<dbReference type="SUPFAM" id="SSF49879">
    <property type="entry name" value="SMAD/FHA domain"/>
    <property type="match status" value="1"/>
</dbReference>
<keyword evidence="9" id="KW-0227">DNA damage</keyword>
<evidence type="ECO:0000256" key="7">
    <source>
        <dbReference type="ARBA" id="ARBA00023125"/>
    </source>
</evidence>
<name>A0A024TKV2_9STRA</name>
<dbReference type="Pfam" id="PF02008">
    <property type="entry name" value="zf-CXXC"/>
    <property type="match status" value="2"/>
</dbReference>
<feature type="region of interest" description="Disordered" evidence="10">
    <location>
        <begin position="831"/>
        <end position="850"/>
    </location>
</feature>
<protein>
    <recommendedName>
        <fullName evidence="9">Chromatin-remodeling ATPase INO80</fullName>
        <ecNumber evidence="9">3.6.4.-</ecNumber>
    </recommendedName>
</protein>
<evidence type="ECO:0000256" key="3">
    <source>
        <dbReference type="ARBA" id="ARBA00022741"/>
    </source>
</evidence>
<dbReference type="GO" id="GO:0006338">
    <property type="term" value="P:chromatin remodeling"/>
    <property type="evidence" value="ECO:0007669"/>
    <property type="project" value="UniProtKB-UniRule"/>
</dbReference>
<evidence type="ECO:0000259" key="12">
    <source>
        <dbReference type="PROSITE" id="PS51058"/>
    </source>
</evidence>
<evidence type="ECO:0000256" key="6">
    <source>
        <dbReference type="ARBA" id="ARBA00022840"/>
    </source>
</evidence>
<dbReference type="PANTHER" id="PTHR45685:SF2">
    <property type="entry name" value="CHROMATIN-REMODELING ATPASE INO80"/>
    <property type="match status" value="1"/>
</dbReference>
<dbReference type="STRING" id="157072.A0A024TKV2"/>
<feature type="compositionally biased region" description="Acidic residues" evidence="10">
    <location>
        <begin position="999"/>
        <end position="1017"/>
    </location>
</feature>
<feature type="domain" description="CXXC-type" evidence="12">
    <location>
        <begin position="901"/>
        <end position="948"/>
    </location>
</feature>
<feature type="region of interest" description="Disordered" evidence="10">
    <location>
        <begin position="273"/>
        <end position="316"/>
    </location>
</feature>
<dbReference type="OrthoDB" id="65313at2759"/>
<evidence type="ECO:0000259" key="11">
    <source>
        <dbReference type="PROSITE" id="PS50157"/>
    </source>
</evidence>
<dbReference type="GO" id="GO:0005524">
    <property type="term" value="F:ATP binding"/>
    <property type="evidence" value="ECO:0007669"/>
    <property type="project" value="UniProtKB-UniRule"/>
</dbReference>
<feature type="region of interest" description="Disordered" evidence="10">
    <location>
        <begin position="935"/>
        <end position="1030"/>
    </location>
</feature>
<evidence type="ECO:0000256" key="1">
    <source>
        <dbReference type="ARBA" id="ARBA00004123"/>
    </source>
</evidence>
<keyword evidence="4 8" id="KW-0863">Zinc-finger</keyword>
<keyword evidence="9" id="KW-0378">Hydrolase</keyword>
<dbReference type="InterPro" id="IPR050520">
    <property type="entry name" value="INO80/SWR1_helicase"/>
</dbReference>
<evidence type="ECO:0000313" key="13">
    <source>
        <dbReference type="EMBL" id="ETV93942.1"/>
    </source>
</evidence>
<keyword evidence="6 9" id="KW-0067">ATP-binding</keyword>
<feature type="compositionally biased region" description="Polar residues" evidence="10">
    <location>
        <begin position="840"/>
        <end position="850"/>
    </location>
</feature>
<dbReference type="InterPro" id="IPR036236">
    <property type="entry name" value="Znf_C2H2_sf"/>
</dbReference>
<dbReference type="InterPro" id="IPR008984">
    <property type="entry name" value="SMAD_FHA_dom_sf"/>
</dbReference>
<feature type="domain" description="C2H2-type" evidence="11">
    <location>
        <begin position="784"/>
        <end position="812"/>
    </location>
</feature>
<reference evidence="13" key="1">
    <citation type="submission" date="2013-12" db="EMBL/GenBank/DDBJ databases">
        <title>The Genome Sequence of Aphanomyces invadans NJM9701.</title>
        <authorList>
            <consortium name="The Broad Institute Genomics Platform"/>
            <person name="Russ C."/>
            <person name="Tyler B."/>
            <person name="van West P."/>
            <person name="Dieguez-Uribeondo J."/>
            <person name="Young S.K."/>
            <person name="Zeng Q."/>
            <person name="Gargeya S."/>
            <person name="Fitzgerald M."/>
            <person name="Abouelleil A."/>
            <person name="Alvarado L."/>
            <person name="Chapman S.B."/>
            <person name="Gainer-Dewar J."/>
            <person name="Goldberg J."/>
            <person name="Griggs A."/>
            <person name="Gujja S."/>
            <person name="Hansen M."/>
            <person name="Howarth C."/>
            <person name="Imamovic A."/>
            <person name="Ireland A."/>
            <person name="Larimer J."/>
            <person name="McCowan C."/>
            <person name="Murphy C."/>
            <person name="Pearson M."/>
            <person name="Poon T.W."/>
            <person name="Priest M."/>
            <person name="Roberts A."/>
            <person name="Saif S."/>
            <person name="Shea T."/>
            <person name="Sykes S."/>
            <person name="Wortman J."/>
            <person name="Nusbaum C."/>
            <person name="Birren B."/>
        </authorList>
    </citation>
    <scope>NUCLEOTIDE SEQUENCE [LARGE SCALE GENOMIC DNA]</scope>
    <source>
        <strain evidence="13">NJM9701</strain>
    </source>
</reference>
<feature type="compositionally biased region" description="Low complexity" evidence="10">
    <location>
        <begin position="857"/>
        <end position="888"/>
    </location>
</feature>
<dbReference type="Gene3D" id="3.40.50.10810">
    <property type="entry name" value="Tandem AAA-ATPase domain"/>
    <property type="match status" value="1"/>
</dbReference>
<feature type="compositionally biased region" description="Basic and acidic residues" evidence="10">
    <location>
        <begin position="1448"/>
        <end position="1468"/>
    </location>
</feature>
<feature type="region of interest" description="Disordered" evidence="10">
    <location>
        <begin position="855"/>
        <end position="905"/>
    </location>
</feature>
<evidence type="ECO:0000256" key="9">
    <source>
        <dbReference type="RuleBase" id="RU368001"/>
    </source>
</evidence>
<dbReference type="Pfam" id="PF00176">
    <property type="entry name" value="SNF2-rel_dom"/>
    <property type="match status" value="1"/>
</dbReference>
<comment type="subunit">
    <text evidence="9">Component of the INO80 chromatin-remodeling complex.</text>
</comment>
<dbReference type="GO" id="GO:0006281">
    <property type="term" value="P:DNA repair"/>
    <property type="evidence" value="ECO:0007669"/>
    <property type="project" value="UniProtKB-UniRule"/>
</dbReference>
<dbReference type="PROSITE" id="PS50157">
    <property type="entry name" value="ZINC_FINGER_C2H2_2"/>
    <property type="match status" value="1"/>
</dbReference>
<dbReference type="RefSeq" id="XP_008877502.1">
    <property type="nucleotide sequence ID" value="XM_008879280.1"/>
</dbReference>
<dbReference type="InterPro" id="IPR013087">
    <property type="entry name" value="Znf_C2H2_type"/>
</dbReference>
<keyword evidence="2" id="KW-0479">Metal-binding</keyword>
<evidence type="ECO:0000256" key="5">
    <source>
        <dbReference type="ARBA" id="ARBA00022833"/>
    </source>
</evidence>